<dbReference type="Pfam" id="PF07915">
    <property type="entry name" value="PRKCSH"/>
    <property type="match status" value="1"/>
</dbReference>
<dbReference type="PROSITE" id="PS51914">
    <property type="entry name" value="MRH"/>
    <property type="match status" value="1"/>
</dbReference>
<feature type="region of interest" description="Disordered" evidence="5">
    <location>
        <begin position="322"/>
        <end position="351"/>
    </location>
</feature>
<feature type="compositionally biased region" description="Basic and acidic residues" evidence="5">
    <location>
        <begin position="328"/>
        <end position="351"/>
    </location>
</feature>
<dbReference type="GO" id="GO:0030970">
    <property type="term" value="P:retrograde protein transport, ER to cytosol"/>
    <property type="evidence" value="ECO:0007669"/>
    <property type="project" value="TreeGrafter"/>
</dbReference>
<sequence>MFGEDTMGVTQIKEWFNRFKDGRTSAESEQRCGRPQTARIAANVERQHSFFGTLIFFHILNCICSLNVEELKPLNYEVDILQTPIKKGEEPPVPLVHMTSMYGQEYSCTLPQVEEEEVTEKITADEKSTDVKELLKPLRQGSCLLKGKDWWTYEFCFGHYIKQFHIEDGQIIGQVITLGLYDSDYDWNNDTDQEKFKHVKQRYHSQLYVNGTKCDLTGQPRNAEVRLYCEEDAGDYIYRVDEPGTCSYIITIHTSRLCSHPQLKPLPSKKAYSIPCYPLLNEEQYSSYLQKLNEEKEIADQKRSQWLNNQQERLQVMKNENLNQAETDTSKEPESDDDEKPKVKNEKPKFNDDLITGIEEDVIPDGMTNKELAENLSGESDDSIVEAYLIQEYDREIEKLKSFLPPEKFATVKSSIQKHFDAILNEAEDNNNPELTDEDKDLSFQKLTSTLNMLLKKLDKAEKDVVEATKELNKVKSVMTETPEETDGKKTSTDEASDKQESLVEEVTSKVLNDEKQSKSFDDNEVQVRIRRLDRRAPDEDGKLYEMDSAQRRKLEQAVKEKLEKAGLDTGGRKIEVKIITAGYYDNEDGKDFHTLSDEETNQFQNMIMALLTGQQEAVHEMERQKKLEENYKFTWDSKEEKDD</sequence>
<dbReference type="InterPro" id="IPR012913">
    <property type="entry name" value="OS9-like_dom"/>
</dbReference>
<dbReference type="InterPro" id="IPR009011">
    <property type="entry name" value="Man6P_isomerase_rcpt-bd_dom_sf"/>
</dbReference>
<dbReference type="Gene3D" id="2.70.130.10">
    <property type="entry name" value="Mannose-6-phosphate receptor binding domain"/>
    <property type="match status" value="1"/>
</dbReference>
<keyword evidence="2" id="KW-0732">Signal</keyword>
<protein>
    <submittedName>
        <fullName evidence="7">Protein OS-9</fullName>
    </submittedName>
</protein>
<dbReference type="AlphaFoldDB" id="A0A8X6N8Y2"/>
<comment type="caution">
    <text evidence="7">The sequence shown here is derived from an EMBL/GenBank/DDBJ whole genome shotgun (WGS) entry which is preliminary data.</text>
</comment>
<dbReference type="GO" id="GO:0005788">
    <property type="term" value="C:endoplasmic reticulum lumen"/>
    <property type="evidence" value="ECO:0007669"/>
    <property type="project" value="TreeGrafter"/>
</dbReference>
<evidence type="ECO:0000256" key="1">
    <source>
        <dbReference type="ARBA" id="ARBA00004240"/>
    </source>
</evidence>
<feature type="domain" description="MRH" evidence="6">
    <location>
        <begin position="141"/>
        <end position="260"/>
    </location>
</feature>
<accession>A0A8X6N8Y2</accession>
<dbReference type="InterPro" id="IPR044865">
    <property type="entry name" value="MRH_dom"/>
</dbReference>
<dbReference type="InterPro" id="IPR045149">
    <property type="entry name" value="OS-9-like"/>
</dbReference>
<comment type="subcellular location">
    <subcellularLocation>
        <location evidence="1">Endoplasmic reticulum</location>
    </subcellularLocation>
</comment>
<gene>
    <name evidence="7" type="primary">OS9</name>
    <name evidence="7" type="ORF">NPIL_392211</name>
</gene>
<reference evidence="7" key="1">
    <citation type="submission" date="2020-08" db="EMBL/GenBank/DDBJ databases">
        <title>Multicomponent nature underlies the extraordinary mechanical properties of spider dragline silk.</title>
        <authorList>
            <person name="Kono N."/>
            <person name="Nakamura H."/>
            <person name="Mori M."/>
            <person name="Yoshida Y."/>
            <person name="Ohtoshi R."/>
            <person name="Malay A.D."/>
            <person name="Moran D.A.P."/>
            <person name="Tomita M."/>
            <person name="Numata K."/>
            <person name="Arakawa K."/>
        </authorList>
    </citation>
    <scope>NUCLEOTIDE SEQUENCE</scope>
</reference>
<evidence type="ECO:0000259" key="6">
    <source>
        <dbReference type="PROSITE" id="PS51914"/>
    </source>
</evidence>
<evidence type="ECO:0000313" key="7">
    <source>
        <dbReference type="EMBL" id="GFT00162.1"/>
    </source>
</evidence>
<proteinExistence type="predicted"/>
<dbReference type="Proteomes" id="UP000887013">
    <property type="component" value="Unassembled WGS sequence"/>
</dbReference>
<evidence type="ECO:0000256" key="4">
    <source>
        <dbReference type="ARBA" id="ARBA00023157"/>
    </source>
</evidence>
<evidence type="ECO:0000256" key="5">
    <source>
        <dbReference type="SAM" id="MobiDB-lite"/>
    </source>
</evidence>
<dbReference type="GO" id="GO:0030968">
    <property type="term" value="P:endoplasmic reticulum unfolded protein response"/>
    <property type="evidence" value="ECO:0007669"/>
    <property type="project" value="InterPro"/>
</dbReference>
<dbReference type="SUPFAM" id="SSF50911">
    <property type="entry name" value="Mannose 6-phosphate receptor domain"/>
    <property type="match status" value="1"/>
</dbReference>
<feature type="region of interest" description="Disordered" evidence="5">
    <location>
        <begin position="477"/>
        <end position="503"/>
    </location>
</feature>
<dbReference type="OrthoDB" id="239053at2759"/>
<evidence type="ECO:0000313" key="8">
    <source>
        <dbReference type="Proteomes" id="UP000887013"/>
    </source>
</evidence>
<keyword evidence="3" id="KW-0256">Endoplasmic reticulum</keyword>
<name>A0A8X6N8Y2_NEPPI</name>
<keyword evidence="8" id="KW-1185">Reference proteome</keyword>
<evidence type="ECO:0000256" key="2">
    <source>
        <dbReference type="ARBA" id="ARBA00022729"/>
    </source>
</evidence>
<organism evidence="7 8">
    <name type="scientific">Nephila pilipes</name>
    <name type="common">Giant wood spider</name>
    <name type="synonym">Nephila maculata</name>
    <dbReference type="NCBI Taxonomy" id="299642"/>
    <lineage>
        <taxon>Eukaryota</taxon>
        <taxon>Metazoa</taxon>
        <taxon>Ecdysozoa</taxon>
        <taxon>Arthropoda</taxon>
        <taxon>Chelicerata</taxon>
        <taxon>Arachnida</taxon>
        <taxon>Araneae</taxon>
        <taxon>Araneomorphae</taxon>
        <taxon>Entelegynae</taxon>
        <taxon>Araneoidea</taxon>
        <taxon>Nephilidae</taxon>
        <taxon>Nephila</taxon>
    </lineage>
</organism>
<dbReference type="EMBL" id="BMAW01006734">
    <property type="protein sequence ID" value="GFT00162.1"/>
    <property type="molecule type" value="Genomic_DNA"/>
</dbReference>
<dbReference type="PANTHER" id="PTHR15414">
    <property type="entry name" value="OS-9-RELATED"/>
    <property type="match status" value="1"/>
</dbReference>
<dbReference type="PANTHER" id="PTHR15414:SF5">
    <property type="entry name" value="PROTEIN OS-9"/>
    <property type="match status" value="1"/>
</dbReference>
<evidence type="ECO:0000256" key="3">
    <source>
        <dbReference type="ARBA" id="ARBA00022824"/>
    </source>
</evidence>
<feature type="compositionally biased region" description="Basic and acidic residues" evidence="5">
    <location>
        <begin position="486"/>
        <end position="502"/>
    </location>
</feature>
<keyword evidence="4" id="KW-1015">Disulfide bond</keyword>